<feature type="compositionally biased region" description="Polar residues" evidence="2">
    <location>
        <begin position="67"/>
        <end position="79"/>
    </location>
</feature>
<evidence type="ECO:0000256" key="2">
    <source>
        <dbReference type="SAM" id="MobiDB-lite"/>
    </source>
</evidence>
<evidence type="ECO:0000313" key="3">
    <source>
        <dbReference type="EMBL" id="DAD73233.1"/>
    </source>
</evidence>
<name>A0A8S5LT61_9CAUD</name>
<feature type="compositionally biased region" description="Basic and acidic residues" evidence="2">
    <location>
        <begin position="229"/>
        <end position="238"/>
    </location>
</feature>
<dbReference type="InterPro" id="IPR025580">
    <property type="entry name" value="Gp46"/>
</dbReference>
<keyword evidence="1" id="KW-0175">Coiled coil</keyword>
<feature type="coiled-coil region" evidence="1">
    <location>
        <begin position="132"/>
        <end position="159"/>
    </location>
</feature>
<feature type="compositionally biased region" description="Polar residues" evidence="2">
    <location>
        <begin position="212"/>
        <end position="226"/>
    </location>
</feature>
<accession>A0A8S5LT61</accession>
<feature type="region of interest" description="Disordered" evidence="2">
    <location>
        <begin position="210"/>
        <end position="238"/>
    </location>
</feature>
<evidence type="ECO:0000256" key="1">
    <source>
        <dbReference type="SAM" id="Coils"/>
    </source>
</evidence>
<dbReference type="EMBL" id="BK014733">
    <property type="protein sequence ID" value="DAD73233.1"/>
    <property type="molecule type" value="Genomic_DNA"/>
</dbReference>
<reference evidence="3" key="1">
    <citation type="journal article" date="2021" name="Proc. Natl. Acad. Sci. U.S.A.">
        <title>A Catalog of Tens of Thousands of Viruses from Human Metagenomes Reveals Hidden Associations with Chronic Diseases.</title>
        <authorList>
            <person name="Tisza M.J."/>
            <person name="Buck C.B."/>
        </authorList>
    </citation>
    <scope>NUCLEOTIDE SEQUENCE</scope>
    <source>
        <strain evidence="3">CtxBC2</strain>
    </source>
</reference>
<protein>
    <submittedName>
        <fullName evidence="3">Major head protein</fullName>
    </submittedName>
</protein>
<sequence length="238" mass="26251">MLFLCLFPVGGKEPEKYFKATVWTVDGLGQKGKDMKFREFMALQLFAEDEGTGAESNGSGANGEGTQGNEESNGASGNTFEDFLKDGKNQAEFDRRVNKAIETALGNAKVKWQEDADQKAEEAAKVAKMNAEQKQQYEMDKLKKENERLQAESVRNQLSRNAAGVLVEKGIEATQDVLDFVVGVDEADTNARIDTLMKIVESQLKKAEITRATGSTPKTMTNSGSPMSEFEKRLAKYK</sequence>
<proteinExistence type="predicted"/>
<organism evidence="3">
    <name type="scientific">Siphoviridae sp. ctxBC2</name>
    <dbReference type="NCBI Taxonomy" id="2826518"/>
    <lineage>
        <taxon>Viruses</taxon>
        <taxon>Duplodnaviria</taxon>
        <taxon>Heunggongvirae</taxon>
        <taxon>Uroviricota</taxon>
        <taxon>Caudoviricetes</taxon>
    </lineage>
</organism>
<feature type="region of interest" description="Disordered" evidence="2">
    <location>
        <begin position="51"/>
        <end position="82"/>
    </location>
</feature>
<dbReference type="Pfam" id="PF14265">
    <property type="entry name" value="DUF4355"/>
    <property type="match status" value="1"/>
</dbReference>